<gene>
    <name evidence="1" type="ORF">VTJ49DRAFT_7005</name>
</gene>
<sequence length="252" mass="28830">MDETGDLIVDSCEMAYETELSQILDTITEIIDCLNSLTISMRHLAPHTRLMMSSKIQTAFTDQDAADAQNMFPQAEPVMTHRAARALSRLREHFTYMKLFPCRFEPSELSKRRSWRKDHWTLAFSMLGHPAKFAAEEITDLWIIDEAIVLDPNMILEKYKDVIPSSYPSTLFCPHCPQSVMILPNINGILRFFPIVRCPKQNFTAKENGRTTFYCSIKAPGTVRCLGAARHCHLKRPCETTFSANIQILWAL</sequence>
<evidence type="ECO:0000313" key="2">
    <source>
        <dbReference type="Proteomes" id="UP001583172"/>
    </source>
</evidence>
<organism evidence="1 2">
    <name type="scientific">Humicola insolens</name>
    <name type="common">Soft-rot fungus</name>
    <dbReference type="NCBI Taxonomy" id="85995"/>
    <lineage>
        <taxon>Eukaryota</taxon>
        <taxon>Fungi</taxon>
        <taxon>Dikarya</taxon>
        <taxon>Ascomycota</taxon>
        <taxon>Pezizomycotina</taxon>
        <taxon>Sordariomycetes</taxon>
        <taxon>Sordariomycetidae</taxon>
        <taxon>Sordariales</taxon>
        <taxon>Chaetomiaceae</taxon>
        <taxon>Mycothermus</taxon>
    </lineage>
</organism>
<protein>
    <submittedName>
        <fullName evidence="1">Uncharacterized protein</fullName>
    </submittedName>
</protein>
<dbReference type="Proteomes" id="UP001583172">
    <property type="component" value="Unassembled WGS sequence"/>
</dbReference>
<comment type="caution">
    <text evidence="1">The sequence shown here is derived from an EMBL/GenBank/DDBJ whole genome shotgun (WGS) entry which is preliminary data.</text>
</comment>
<accession>A0ABR3V166</accession>
<evidence type="ECO:0000313" key="1">
    <source>
        <dbReference type="EMBL" id="KAL1835337.1"/>
    </source>
</evidence>
<keyword evidence="2" id="KW-1185">Reference proteome</keyword>
<proteinExistence type="predicted"/>
<name>A0ABR3V166_HUMIN</name>
<dbReference type="EMBL" id="JAZGSY010000727">
    <property type="protein sequence ID" value="KAL1835337.1"/>
    <property type="molecule type" value="Genomic_DNA"/>
</dbReference>
<reference evidence="1 2" key="1">
    <citation type="journal article" date="2024" name="Commun. Biol.">
        <title>Comparative genomic analysis of thermophilic fungi reveals convergent evolutionary adaptations and gene losses.</title>
        <authorList>
            <person name="Steindorff A.S."/>
            <person name="Aguilar-Pontes M.V."/>
            <person name="Robinson A.J."/>
            <person name="Andreopoulos B."/>
            <person name="LaButti K."/>
            <person name="Kuo A."/>
            <person name="Mondo S."/>
            <person name="Riley R."/>
            <person name="Otillar R."/>
            <person name="Haridas S."/>
            <person name="Lipzen A."/>
            <person name="Grimwood J."/>
            <person name="Schmutz J."/>
            <person name="Clum A."/>
            <person name="Reid I.D."/>
            <person name="Moisan M.C."/>
            <person name="Butler G."/>
            <person name="Nguyen T.T.M."/>
            <person name="Dewar K."/>
            <person name="Conant G."/>
            <person name="Drula E."/>
            <person name="Henrissat B."/>
            <person name="Hansel C."/>
            <person name="Singer S."/>
            <person name="Hutchinson M.I."/>
            <person name="de Vries R.P."/>
            <person name="Natvig D.O."/>
            <person name="Powell A.J."/>
            <person name="Tsang A."/>
            <person name="Grigoriev I.V."/>
        </authorList>
    </citation>
    <scope>NUCLEOTIDE SEQUENCE [LARGE SCALE GENOMIC DNA]</scope>
    <source>
        <strain evidence="1 2">CBS 620.91</strain>
    </source>
</reference>